<evidence type="ECO:0000313" key="2">
    <source>
        <dbReference type="EMBL" id="KAJ1213769.1"/>
    </source>
</evidence>
<keyword evidence="3" id="KW-1185">Reference proteome</keyword>
<accession>A0AAV7WI80</accession>
<name>A0AAV7WI80_PLEWA</name>
<comment type="caution">
    <text evidence="2">The sequence shown here is derived from an EMBL/GenBank/DDBJ whole genome shotgun (WGS) entry which is preliminary data.</text>
</comment>
<sequence length="306" mass="33603">MLEAGKVQEAVRLLRKAGRLDLLQEGVLASVLQEVAGLKGMQHRQIMMLAMRVEQLVRAGPICQGPASALVAALLEWSDDEGELGGMEESIQDAVESQLVSVKPPAKVYGRQANGKRALAGSTGKSHRDRGKHDQAWGVGRQHQHKMTMIQQPQGEEMAGPWAASQTTTGSGAHACTGRIKESSSVSRDGRGSATASVPAQDRQQPNMDEWWKGLSMAFQWQPAEDHSVYAEVLPRFMMQAGTSGLYGSEEVQQTMLDYGEESMEEGELREENEEQEMEGNWWQGREGSRWGTTHQNVGGRRCSEA</sequence>
<feature type="compositionally biased region" description="Polar residues" evidence="1">
    <location>
        <begin position="194"/>
        <end position="205"/>
    </location>
</feature>
<dbReference type="EMBL" id="JANPWB010000001">
    <property type="protein sequence ID" value="KAJ1213769.1"/>
    <property type="molecule type" value="Genomic_DNA"/>
</dbReference>
<evidence type="ECO:0000256" key="1">
    <source>
        <dbReference type="SAM" id="MobiDB-lite"/>
    </source>
</evidence>
<evidence type="ECO:0000313" key="3">
    <source>
        <dbReference type="Proteomes" id="UP001066276"/>
    </source>
</evidence>
<gene>
    <name evidence="2" type="ORF">NDU88_001400</name>
</gene>
<dbReference type="Proteomes" id="UP001066276">
    <property type="component" value="Chromosome 1_1"/>
</dbReference>
<feature type="region of interest" description="Disordered" evidence="1">
    <location>
        <begin position="114"/>
        <end position="133"/>
    </location>
</feature>
<proteinExistence type="predicted"/>
<protein>
    <submittedName>
        <fullName evidence="2">Uncharacterized protein</fullName>
    </submittedName>
</protein>
<organism evidence="2 3">
    <name type="scientific">Pleurodeles waltl</name>
    <name type="common">Iberian ribbed newt</name>
    <dbReference type="NCBI Taxonomy" id="8319"/>
    <lineage>
        <taxon>Eukaryota</taxon>
        <taxon>Metazoa</taxon>
        <taxon>Chordata</taxon>
        <taxon>Craniata</taxon>
        <taxon>Vertebrata</taxon>
        <taxon>Euteleostomi</taxon>
        <taxon>Amphibia</taxon>
        <taxon>Batrachia</taxon>
        <taxon>Caudata</taxon>
        <taxon>Salamandroidea</taxon>
        <taxon>Salamandridae</taxon>
        <taxon>Pleurodelinae</taxon>
        <taxon>Pleurodeles</taxon>
    </lineage>
</organism>
<feature type="compositionally biased region" description="Acidic residues" evidence="1">
    <location>
        <begin position="264"/>
        <end position="278"/>
    </location>
</feature>
<dbReference type="AlphaFoldDB" id="A0AAV7WI80"/>
<feature type="region of interest" description="Disordered" evidence="1">
    <location>
        <begin position="162"/>
        <end position="205"/>
    </location>
</feature>
<reference evidence="2" key="1">
    <citation type="journal article" date="2022" name="bioRxiv">
        <title>Sequencing and chromosome-scale assembly of the giantPleurodeles waltlgenome.</title>
        <authorList>
            <person name="Brown T."/>
            <person name="Elewa A."/>
            <person name="Iarovenko S."/>
            <person name="Subramanian E."/>
            <person name="Araus A.J."/>
            <person name="Petzold A."/>
            <person name="Susuki M."/>
            <person name="Suzuki K.-i.T."/>
            <person name="Hayashi T."/>
            <person name="Toyoda A."/>
            <person name="Oliveira C."/>
            <person name="Osipova E."/>
            <person name="Leigh N.D."/>
            <person name="Simon A."/>
            <person name="Yun M.H."/>
        </authorList>
    </citation>
    <scope>NUCLEOTIDE SEQUENCE</scope>
    <source>
        <strain evidence="2">20211129_DDA</strain>
        <tissue evidence="2">Liver</tissue>
    </source>
</reference>
<feature type="region of interest" description="Disordered" evidence="1">
    <location>
        <begin position="264"/>
        <end position="306"/>
    </location>
</feature>